<dbReference type="PANTHER" id="PTHR43685">
    <property type="entry name" value="GLYCOSYLTRANSFERASE"/>
    <property type="match status" value="1"/>
</dbReference>
<feature type="domain" description="Glycosyltransferase 2-like" evidence="1">
    <location>
        <begin position="8"/>
        <end position="112"/>
    </location>
</feature>
<dbReference type="PANTHER" id="PTHR43685:SF2">
    <property type="entry name" value="GLYCOSYLTRANSFERASE 2-LIKE DOMAIN-CONTAINING PROTEIN"/>
    <property type="match status" value="1"/>
</dbReference>
<protein>
    <submittedName>
        <fullName evidence="2">Glycosyl transferase family 2</fullName>
    </submittedName>
</protein>
<name>F1Z534_9SPHN</name>
<evidence type="ECO:0000313" key="3">
    <source>
        <dbReference type="Proteomes" id="UP000004728"/>
    </source>
</evidence>
<dbReference type="STRING" id="983920.Y88_1873"/>
<dbReference type="FunCoup" id="F1Z534">
    <property type="interactions" value="145"/>
</dbReference>
<dbReference type="GO" id="GO:0016740">
    <property type="term" value="F:transferase activity"/>
    <property type="evidence" value="ECO:0007669"/>
    <property type="project" value="UniProtKB-KW"/>
</dbReference>
<comment type="caution">
    <text evidence="2">The sequence shown here is derived from an EMBL/GenBank/DDBJ whole genome shotgun (WGS) entry which is preliminary data.</text>
</comment>
<keyword evidence="3" id="KW-1185">Reference proteome</keyword>
<dbReference type="InterPro" id="IPR001173">
    <property type="entry name" value="Glyco_trans_2-like"/>
</dbReference>
<dbReference type="AlphaFoldDB" id="F1Z534"/>
<reference evidence="2 3" key="1">
    <citation type="journal article" date="2012" name="J. Bacteriol.">
        <title>Draft Genome Sequence of Novosphingobium nitrogenifigens Y88T.</title>
        <authorList>
            <person name="Strabala T.J."/>
            <person name="Macdonald L."/>
            <person name="Liu V."/>
            <person name="Smit A.M."/>
        </authorList>
    </citation>
    <scope>NUCLEOTIDE SEQUENCE [LARGE SCALE GENOMIC DNA]</scope>
    <source>
        <strain evidence="2 3">DSM 19370</strain>
    </source>
</reference>
<evidence type="ECO:0000259" key="1">
    <source>
        <dbReference type="Pfam" id="PF00535"/>
    </source>
</evidence>
<dbReference type="GO" id="GO:0044010">
    <property type="term" value="P:single-species biofilm formation"/>
    <property type="evidence" value="ECO:0007669"/>
    <property type="project" value="TreeGrafter"/>
</dbReference>
<dbReference type="eggNOG" id="COG1215">
    <property type="taxonomic scope" value="Bacteria"/>
</dbReference>
<sequence>MDEDLVAVIIPSYNASATLDATLRSVLAQTHTNMEILVVDDGSTDDSPAIVEHFAAQDPRVRLIRQKNAGVAAARNTGWHEARADYLAFVDADDTWTRDKLERQLAILKAGAPRMGLVYSWYVLIDGNDRVEWIGPGPKFHGQVLDALIRENFIGNGSSVLVTRAAVEAANGFEPALRAANAQGCEDILFYCRVAAHFEFGVVEDYQIGYRQLPVTMSTNLPRMLRSWLIVLKELRSRHPDKMPAIRTGLAIYGRWVVRRAVHKRKFGTVVKLAALVAPHAPMLALKLLFHVAPEAWWEMVRWRFIKFLPDAEASSAPPPVYPYEVGAVFATG</sequence>
<dbReference type="InterPro" id="IPR029044">
    <property type="entry name" value="Nucleotide-diphossugar_trans"/>
</dbReference>
<dbReference type="InParanoid" id="F1Z534"/>
<dbReference type="HOGENOM" id="CLU_025996_0_0_5"/>
<dbReference type="Pfam" id="PF00535">
    <property type="entry name" value="Glycos_transf_2"/>
    <property type="match status" value="1"/>
</dbReference>
<gene>
    <name evidence="2" type="ORF">Y88_1873</name>
</gene>
<dbReference type="SUPFAM" id="SSF53448">
    <property type="entry name" value="Nucleotide-diphospho-sugar transferases"/>
    <property type="match status" value="1"/>
</dbReference>
<accession>F1Z534</accession>
<evidence type="ECO:0000313" key="2">
    <source>
        <dbReference type="EMBL" id="EGD59999.1"/>
    </source>
</evidence>
<keyword evidence="2" id="KW-0808">Transferase</keyword>
<proteinExistence type="predicted"/>
<dbReference type="EMBL" id="AEWJ01000023">
    <property type="protein sequence ID" value="EGD59999.1"/>
    <property type="molecule type" value="Genomic_DNA"/>
</dbReference>
<dbReference type="CDD" id="cd00761">
    <property type="entry name" value="Glyco_tranf_GTA_type"/>
    <property type="match status" value="1"/>
</dbReference>
<dbReference type="Gene3D" id="3.90.550.10">
    <property type="entry name" value="Spore Coat Polysaccharide Biosynthesis Protein SpsA, Chain A"/>
    <property type="match status" value="1"/>
</dbReference>
<dbReference type="OrthoDB" id="9807795at2"/>
<dbReference type="RefSeq" id="WP_008068865.1">
    <property type="nucleotide sequence ID" value="NZ_AQWK01000005.1"/>
</dbReference>
<organism evidence="2 3">
    <name type="scientific">Novosphingobium nitrogenifigens DSM 19370</name>
    <dbReference type="NCBI Taxonomy" id="983920"/>
    <lineage>
        <taxon>Bacteria</taxon>
        <taxon>Pseudomonadati</taxon>
        <taxon>Pseudomonadota</taxon>
        <taxon>Alphaproteobacteria</taxon>
        <taxon>Sphingomonadales</taxon>
        <taxon>Sphingomonadaceae</taxon>
        <taxon>Novosphingobium</taxon>
    </lineage>
</organism>
<dbReference type="InterPro" id="IPR050834">
    <property type="entry name" value="Glycosyltransf_2"/>
</dbReference>
<dbReference type="Proteomes" id="UP000004728">
    <property type="component" value="Unassembled WGS sequence"/>
</dbReference>